<dbReference type="EMBL" id="MTYJ01000065">
    <property type="protein sequence ID" value="OQV17174.1"/>
    <property type="molecule type" value="Genomic_DNA"/>
</dbReference>
<evidence type="ECO:0000259" key="2">
    <source>
        <dbReference type="Pfam" id="PF08347"/>
    </source>
</evidence>
<proteinExistence type="predicted"/>
<feature type="region of interest" description="Disordered" evidence="1">
    <location>
        <begin position="1"/>
        <end position="31"/>
    </location>
</feature>
<feature type="compositionally biased region" description="Basic and acidic residues" evidence="1">
    <location>
        <begin position="8"/>
        <end position="17"/>
    </location>
</feature>
<dbReference type="Proteomes" id="UP000192578">
    <property type="component" value="Unassembled WGS sequence"/>
</dbReference>
<evidence type="ECO:0000313" key="3">
    <source>
        <dbReference type="EMBL" id="OQV17174.1"/>
    </source>
</evidence>
<sequence>MGEETTPDEVKTYHEEVGDQEDAPCERSANTVDLRDVKLGLVNEREQQRENERSRHDRMADFSSYQNAYTRAAQGFYGSFHNAGSPFSPYPHHLGLSPFGGGYHPLPMGSPQMGGMHLPEGRRVVSVVFDGRLRESAPKVAFDRALGQERRLRSDVT</sequence>
<keyword evidence="4" id="KW-1185">Reference proteome</keyword>
<reference evidence="4" key="1">
    <citation type="submission" date="2017-01" db="EMBL/GenBank/DDBJ databases">
        <title>Comparative genomics of anhydrobiosis in the tardigrade Hypsibius dujardini.</title>
        <authorList>
            <person name="Yoshida Y."/>
            <person name="Koutsovoulos G."/>
            <person name="Laetsch D."/>
            <person name="Stevens L."/>
            <person name="Kumar S."/>
            <person name="Horikawa D."/>
            <person name="Ishino K."/>
            <person name="Komine S."/>
            <person name="Tomita M."/>
            <person name="Blaxter M."/>
            <person name="Arakawa K."/>
        </authorList>
    </citation>
    <scope>NUCLEOTIDE SEQUENCE [LARGE SCALE GENOMIC DNA]</scope>
    <source>
        <strain evidence="4">Z151</strain>
    </source>
</reference>
<dbReference type="GO" id="GO:0009887">
    <property type="term" value="P:animal organ morphogenesis"/>
    <property type="evidence" value="ECO:0007669"/>
    <property type="project" value="UniProtKB-ARBA"/>
</dbReference>
<dbReference type="AlphaFoldDB" id="A0A1W0WPP8"/>
<organism evidence="3 4">
    <name type="scientific">Hypsibius exemplaris</name>
    <name type="common">Freshwater tardigrade</name>
    <dbReference type="NCBI Taxonomy" id="2072580"/>
    <lineage>
        <taxon>Eukaryota</taxon>
        <taxon>Metazoa</taxon>
        <taxon>Ecdysozoa</taxon>
        <taxon>Tardigrada</taxon>
        <taxon>Eutardigrada</taxon>
        <taxon>Parachela</taxon>
        <taxon>Hypsibioidea</taxon>
        <taxon>Hypsibiidae</taxon>
        <taxon>Hypsibius</taxon>
    </lineage>
</organism>
<dbReference type="InterPro" id="IPR013558">
    <property type="entry name" value="CTNNB1-bd_N"/>
</dbReference>
<accession>A0A1W0WPP8</accession>
<evidence type="ECO:0000256" key="1">
    <source>
        <dbReference type="SAM" id="MobiDB-lite"/>
    </source>
</evidence>
<name>A0A1W0WPP8_HYPEX</name>
<dbReference type="InterPro" id="IPR027397">
    <property type="entry name" value="Catenin-bd_sf"/>
</dbReference>
<evidence type="ECO:0000313" key="4">
    <source>
        <dbReference type="Proteomes" id="UP000192578"/>
    </source>
</evidence>
<comment type="caution">
    <text evidence="3">The sequence shown here is derived from an EMBL/GenBank/DDBJ whole genome shotgun (WGS) entry which is preliminary data.</text>
</comment>
<dbReference type="Pfam" id="PF08347">
    <property type="entry name" value="CTNNB1_binding"/>
    <property type="match status" value="1"/>
</dbReference>
<protein>
    <recommendedName>
        <fullName evidence="2">CTNNB1 binding N-teminal domain-containing protein</fullName>
    </recommendedName>
</protein>
<dbReference type="Gene3D" id="4.10.900.10">
    <property type="entry name" value="TCF3-CBD (Catenin binding domain)"/>
    <property type="match status" value="1"/>
</dbReference>
<feature type="domain" description="CTNNB1 binding N-teminal" evidence="2">
    <location>
        <begin position="6"/>
        <end position="70"/>
    </location>
</feature>
<gene>
    <name evidence="3" type="ORF">BV898_08752</name>
</gene>